<proteinExistence type="predicted"/>
<dbReference type="Proteomes" id="UP001152798">
    <property type="component" value="Chromosome 4"/>
</dbReference>
<gene>
    <name evidence="1" type="ORF">NEZAVI_LOCUS9471</name>
</gene>
<sequence length="95" mass="11043">MSQCLLDIHTDTYYFCRTPHQLPASSHSARWKRVVARRMIAHVRVGYLTARSCRSNKREETDNPARTCLSSHRAGWSQSRWFATDICPEAEQGYQ</sequence>
<accession>A0A9P0HE94</accession>
<dbReference type="AlphaFoldDB" id="A0A9P0HE94"/>
<protein>
    <submittedName>
        <fullName evidence="1">Uncharacterized protein</fullName>
    </submittedName>
</protein>
<keyword evidence="2" id="KW-1185">Reference proteome</keyword>
<organism evidence="1 2">
    <name type="scientific">Nezara viridula</name>
    <name type="common">Southern green stink bug</name>
    <name type="synonym">Cimex viridulus</name>
    <dbReference type="NCBI Taxonomy" id="85310"/>
    <lineage>
        <taxon>Eukaryota</taxon>
        <taxon>Metazoa</taxon>
        <taxon>Ecdysozoa</taxon>
        <taxon>Arthropoda</taxon>
        <taxon>Hexapoda</taxon>
        <taxon>Insecta</taxon>
        <taxon>Pterygota</taxon>
        <taxon>Neoptera</taxon>
        <taxon>Paraneoptera</taxon>
        <taxon>Hemiptera</taxon>
        <taxon>Heteroptera</taxon>
        <taxon>Panheteroptera</taxon>
        <taxon>Pentatomomorpha</taxon>
        <taxon>Pentatomoidea</taxon>
        <taxon>Pentatomidae</taxon>
        <taxon>Pentatominae</taxon>
        <taxon>Nezara</taxon>
    </lineage>
</organism>
<evidence type="ECO:0000313" key="1">
    <source>
        <dbReference type="EMBL" id="CAH1400172.1"/>
    </source>
</evidence>
<dbReference type="EMBL" id="OV725080">
    <property type="protein sequence ID" value="CAH1400172.1"/>
    <property type="molecule type" value="Genomic_DNA"/>
</dbReference>
<name>A0A9P0HE94_NEZVI</name>
<reference evidence="1" key="1">
    <citation type="submission" date="2022-01" db="EMBL/GenBank/DDBJ databases">
        <authorList>
            <person name="King R."/>
        </authorList>
    </citation>
    <scope>NUCLEOTIDE SEQUENCE</scope>
</reference>
<evidence type="ECO:0000313" key="2">
    <source>
        <dbReference type="Proteomes" id="UP001152798"/>
    </source>
</evidence>